<feature type="non-terminal residue" evidence="2">
    <location>
        <position position="1"/>
    </location>
</feature>
<gene>
    <name evidence="2" type="ORF">T310_10279</name>
</gene>
<keyword evidence="3" id="KW-1185">Reference proteome</keyword>
<name>A0A0F4YDY1_RASE3</name>
<evidence type="ECO:0000313" key="3">
    <source>
        <dbReference type="Proteomes" id="UP000053958"/>
    </source>
</evidence>
<sequence>TRSRGRTSGPEQPDARAERQARGLQRERAQVDPGGAPRVRRHLLVQDPDHLDQREQEDDAGPEPALRREAAGRLGRGDAGGHVAEPEADRVRARDRAHEAGHEAAQEEDVLRRRDRGQGPRLDPDAVAVQGRDHGAGPEHCQEQAGAGEEQAEQAHDQRQLREVRAAHQVVRSRLQHPQPEHRGADGLARDHRRLLLD</sequence>
<feature type="compositionally biased region" description="Basic and acidic residues" evidence="1">
    <location>
        <begin position="153"/>
        <end position="166"/>
    </location>
</feature>
<reference evidence="2 3" key="1">
    <citation type="submission" date="2015-04" db="EMBL/GenBank/DDBJ databases">
        <authorList>
            <person name="Heijne W.H."/>
            <person name="Fedorova N.D."/>
            <person name="Nierman W.C."/>
            <person name="Vollebregt A.W."/>
            <person name="Zhao Z."/>
            <person name="Wu L."/>
            <person name="Kumar M."/>
            <person name="Stam H."/>
            <person name="van den Berg M.A."/>
            <person name="Pel H.J."/>
        </authorList>
    </citation>
    <scope>NUCLEOTIDE SEQUENCE [LARGE SCALE GENOMIC DNA]</scope>
    <source>
        <strain evidence="2 3">CBS 393.64</strain>
    </source>
</reference>
<evidence type="ECO:0000313" key="2">
    <source>
        <dbReference type="EMBL" id="KKA16151.1"/>
    </source>
</evidence>
<dbReference type="RefSeq" id="XP_013322763.1">
    <property type="nucleotide sequence ID" value="XM_013467309.1"/>
</dbReference>
<feature type="compositionally biased region" description="Basic and acidic residues" evidence="1">
    <location>
        <begin position="13"/>
        <end position="30"/>
    </location>
</feature>
<dbReference type="EMBL" id="LASV01000825">
    <property type="protein sequence ID" value="KKA16151.1"/>
    <property type="molecule type" value="Genomic_DNA"/>
</dbReference>
<feature type="compositionally biased region" description="Basic and acidic residues" evidence="1">
    <location>
        <begin position="131"/>
        <end position="142"/>
    </location>
</feature>
<evidence type="ECO:0000256" key="1">
    <source>
        <dbReference type="SAM" id="MobiDB-lite"/>
    </source>
</evidence>
<dbReference type="GeneID" id="25313345"/>
<proteinExistence type="predicted"/>
<dbReference type="AlphaFoldDB" id="A0A0F4YDY1"/>
<accession>A0A0F4YDY1</accession>
<feature type="region of interest" description="Disordered" evidence="1">
    <location>
        <begin position="1"/>
        <end position="198"/>
    </location>
</feature>
<feature type="compositionally biased region" description="Basic and acidic residues" evidence="1">
    <location>
        <begin position="84"/>
        <end position="124"/>
    </location>
</feature>
<feature type="non-terminal residue" evidence="2">
    <location>
        <position position="198"/>
    </location>
</feature>
<protein>
    <submittedName>
        <fullName evidence="2">Uncharacterized protein</fullName>
    </submittedName>
</protein>
<dbReference type="Proteomes" id="UP000053958">
    <property type="component" value="Unassembled WGS sequence"/>
</dbReference>
<organism evidence="2 3">
    <name type="scientific">Rasamsonia emersonii (strain ATCC 16479 / CBS 393.64 / IMI 116815)</name>
    <dbReference type="NCBI Taxonomy" id="1408163"/>
    <lineage>
        <taxon>Eukaryota</taxon>
        <taxon>Fungi</taxon>
        <taxon>Dikarya</taxon>
        <taxon>Ascomycota</taxon>
        <taxon>Pezizomycotina</taxon>
        <taxon>Eurotiomycetes</taxon>
        <taxon>Eurotiomycetidae</taxon>
        <taxon>Eurotiales</taxon>
        <taxon>Trichocomaceae</taxon>
        <taxon>Rasamsonia</taxon>
    </lineage>
</organism>
<feature type="compositionally biased region" description="Basic and acidic residues" evidence="1">
    <location>
        <begin position="179"/>
        <end position="198"/>
    </location>
</feature>
<comment type="caution">
    <text evidence="2">The sequence shown here is derived from an EMBL/GenBank/DDBJ whole genome shotgun (WGS) entry which is preliminary data.</text>
</comment>